<dbReference type="Pfam" id="PF00005">
    <property type="entry name" value="ABC_tran"/>
    <property type="match status" value="1"/>
</dbReference>
<dbReference type="InterPro" id="IPR027417">
    <property type="entry name" value="P-loop_NTPase"/>
</dbReference>
<proteinExistence type="inferred from homology"/>
<dbReference type="InterPro" id="IPR050173">
    <property type="entry name" value="ABC_transporter_C-like"/>
</dbReference>
<keyword evidence="3" id="KW-0547">Nucleotide-binding</keyword>
<name>A0A8H5ZU23_PETAA</name>
<dbReference type="AlphaFoldDB" id="A0A8H5ZU23"/>
<dbReference type="PANTHER" id="PTHR24223:SF456">
    <property type="entry name" value="MULTIDRUG RESISTANCE-ASSOCIATED PROTEIN LETHAL(2)03659"/>
    <property type="match status" value="1"/>
</dbReference>
<dbReference type="PANTHER" id="PTHR24223">
    <property type="entry name" value="ATP-BINDING CASSETTE SUB-FAMILY C"/>
    <property type="match status" value="1"/>
</dbReference>
<evidence type="ECO:0000256" key="3">
    <source>
        <dbReference type="ARBA" id="ARBA00022741"/>
    </source>
</evidence>
<dbReference type="FunFam" id="3.40.50.300:FF:004162">
    <property type="entry name" value="ATP binding cassette subfamily C member 5"/>
    <property type="match status" value="1"/>
</dbReference>
<evidence type="ECO:0000259" key="5">
    <source>
        <dbReference type="Pfam" id="PF00005"/>
    </source>
</evidence>
<dbReference type="GO" id="GO:0042626">
    <property type="term" value="F:ATPase-coupled transmembrane transporter activity"/>
    <property type="evidence" value="ECO:0007669"/>
    <property type="project" value="TreeGrafter"/>
</dbReference>
<dbReference type="InterPro" id="IPR003439">
    <property type="entry name" value="ABC_transporter-like_ATP-bd"/>
</dbReference>
<dbReference type="GO" id="GO:0016887">
    <property type="term" value="F:ATP hydrolysis activity"/>
    <property type="evidence" value="ECO:0007669"/>
    <property type="project" value="InterPro"/>
</dbReference>
<dbReference type="GO" id="GO:0016020">
    <property type="term" value="C:membrane"/>
    <property type="evidence" value="ECO:0007669"/>
    <property type="project" value="UniProtKB-SubCell"/>
</dbReference>
<feature type="domain" description="ABC transporter" evidence="5">
    <location>
        <begin position="103"/>
        <end position="238"/>
    </location>
</feature>
<evidence type="ECO:0000256" key="2">
    <source>
        <dbReference type="ARBA" id="ARBA00009726"/>
    </source>
</evidence>
<comment type="similarity">
    <text evidence="2">Belongs to the ABC transporter superfamily. ABCC family. Conjugate transporter (TC 3.A.1.208) subfamily.</text>
</comment>
<evidence type="ECO:0000256" key="4">
    <source>
        <dbReference type="ARBA" id="ARBA00022840"/>
    </source>
</evidence>
<keyword evidence="4" id="KW-0067">ATP-binding</keyword>
<dbReference type="Proteomes" id="UP000541154">
    <property type="component" value="Unassembled WGS sequence"/>
</dbReference>
<dbReference type="SUPFAM" id="SSF52540">
    <property type="entry name" value="P-loop containing nucleoside triphosphate hydrolases"/>
    <property type="match status" value="1"/>
</dbReference>
<protein>
    <recommendedName>
        <fullName evidence="5">ABC transporter domain-containing protein</fullName>
    </recommendedName>
</protein>
<evidence type="ECO:0000313" key="7">
    <source>
        <dbReference type="Proteomes" id="UP000541154"/>
    </source>
</evidence>
<dbReference type="Gene3D" id="3.40.50.300">
    <property type="entry name" value="P-loop containing nucleotide triphosphate hydrolases"/>
    <property type="match status" value="1"/>
</dbReference>
<reference evidence="6 7" key="1">
    <citation type="submission" date="2019-04" db="EMBL/GenBank/DDBJ databases">
        <title>Aspergillus burnettii sp. nov., novel species from soil in southeast Queensland.</title>
        <authorList>
            <person name="Gilchrist C.L.M."/>
            <person name="Pitt J.I."/>
            <person name="Lange L."/>
            <person name="Lacey H.J."/>
            <person name="Vuong D."/>
            <person name="Midgley D.J."/>
            <person name="Greenfield P."/>
            <person name="Bradbury M."/>
            <person name="Lacey E."/>
            <person name="Busk P.K."/>
            <person name="Pilgaard B."/>
            <person name="Chooi Y.H."/>
            <person name="Piggott A.M."/>
        </authorList>
    </citation>
    <scope>NUCLEOTIDE SEQUENCE [LARGE SCALE GENOMIC DNA]</scope>
    <source>
        <strain evidence="6 7">FRR 5400</strain>
    </source>
</reference>
<dbReference type="EMBL" id="SPNV01000453">
    <property type="protein sequence ID" value="KAF5855312.1"/>
    <property type="molecule type" value="Genomic_DNA"/>
</dbReference>
<organism evidence="6 7">
    <name type="scientific">Petromyces alliaceus</name>
    <name type="common">Aspergillus alliaceus</name>
    <dbReference type="NCBI Taxonomy" id="209559"/>
    <lineage>
        <taxon>Eukaryota</taxon>
        <taxon>Fungi</taxon>
        <taxon>Dikarya</taxon>
        <taxon>Ascomycota</taxon>
        <taxon>Pezizomycotina</taxon>
        <taxon>Eurotiomycetes</taxon>
        <taxon>Eurotiomycetidae</taxon>
        <taxon>Eurotiales</taxon>
        <taxon>Aspergillaceae</taxon>
        <taxon>Aspergillus</taxon>
        <taxon>Aspergillus subgen. Circumdati</taxon>
    </lineage>
</organism>
<evidence type="ECO:0000256" key="1">
    <source>
        <dbReference type="ARBA" id="ARBA00004141"/>
    </source>
</evidence>
<gene>
    <name evidence="6" type="ORF">ETB97_009446</name>
</gene>
<evidence type="ECO:0000313" key="6">
    <source>
        <dbReference type="EMBL" id="KAF5855312.1"/>
    </source>
</evidence>
<dbReference type="GO" id="GO:0005524">
    <property type="term" value="F:ATP binding"/>
    <property type="evidence" value="ECO:0007669"/>
    <property type="project" value="UniProtKB-KW"/>
</dbReference>
<comment type="subcellular location">
    <subcellularLocation>
        <location evidence="1">Membrane</location>
        <topology evidence="1">Multi-pass membrane protein</topology>
    </subcellularLocation>
</comment>
<accession>A0A8H5ZU23</accession>
<keyword evidence="7" id="KW-1185">Reference proteome</keyword>
<sequence>MSLIGIFFSIGTGILLLVSNSDTPLVGFSLTFCMGLSGALFKAVNAFGQLETYMGAAGAMTAYTELQTEDQGGTNVPGDWPSQGKIQVDNLNVAYSASLPLVLKEISFTAEPGQRIGIAGCTGAGKLSLALALLCLIEPCGGSIHVDGIDISTVKLQSLRSRIAFVPQDPVLFSGTVRSNLDYFQQVSEDKLKDILRRVKLLAEDGSEGKKSHLLTLDSPISAGGANISQGQRQLLCLG</sequence>
<comment type="caution">
    <text evidence="6">The sequence shown here is derived from an EMBL/GenBank/DDBJ whole genome shotgun (WGS) entry which is preliminary data.</text>
</comment>